<dbReference type="EMBL" id="SGPM01000357">
    <property type="protein sequence ID" value="THH26379.1"/>
    <property type="molecule type" value="Genomic_DNA"/>
</dbReference>
<dbReference type="GO" id="GO:0005634">
    <property type="term" value="C:nucleus"/>
    <property type="evidence" value="ECO:0007669"/>
    <property type="project" value="UniProtKB-SubCell"/>
</dbReference>
<evidence type="ECO:0000256" key="3">
    <source>
        <dbReference type="SAM" id="MobiDB-lite"/>
    </source>
</evidence>
<gene>
    <name evidence="7" type="ORF">EUX98_g7809</name>
</gene>
<keyword evidence="8" id="KW-1185">Reference proteome</keyword>
<accession>A0A4S4MKX5</accession>
<name>A0A4S4MKX5_9APHY</name>
<dbReference type="PANTHER" id="PTHR10644">
    <property type="entry name" value="DNA REPAIR/RNA PROCESSING CPSF FAMILY"/>
    <property type="match status" value="1"/>
</dbReference>
<feature type="domain" description="RSE1/DDB1/CPSF1 C-terminal" evidence="4">
    <location>
        <begin position="1113"/>
        <end position="1442"/>
    </location>
</feature>
<evidence type="ECO:0000313" key="8">
    <source>
        <dbReference type="Proteomes" id="UP000308730"/>
    </source>
</evidence>
<dbReference type="InterPro" id="IPR015943">
    <property type="entry name" value="WD40/YVTN_repeat-like_dom_sf"/>
</dbReference>
<evidence type="ECO:0000259" key="4">
    <source>
        <dbReference type="Pfam" id="PF03178"/>
    </source>
</evidence>
<dbReference type="Proteomes" id="UP000308730">
    <property type="component" value="Unassembled WGS sequence"/>
</dbReference>
<dbReference type="Pfam" id="PF23726">
    <property type="entry name" value="Beta-prop_RSE1_2nd"/>
    <property type="match status" value="1"/>
</dbReference>
<comment type="subcellular location">
    <subcellularLocation>
        <location evidence="1">Nucleus</location>
    </subcellularLocation>
</comment>
<feature type="compositionally biased region" description="Basic and acidic residues" evidence="3">
    <location>
        <begin position="70"/>
        <end position="87"/>
    </location>
</feature>
<dbReference type="OrthoDB" id="6109at2759"/>
<dbReference type="Gene3D" id="1.10.150.910">
    <property type="match status" value="1"/>
</dbReference>
<evidence type="ECO:0008006" key="9">
    <source>
        <dbReference type="Google" id="ProtNLM"/>
    </source>
</evidence>
<dbReference type="InterPro" id="IPR004871">
    <property type="entry name" value="RSE1/DDB1/CPSF1_C"/>
</dbReference>
<protein>
    <recommendedName>
        <fullName evidence="9">DNA damage-binding protein 1</fullName>
    </recommendedName>
</protein>
<dbReference type="Pfam" id="PF03178">
    <property type="entry name" value="CPSF_A"/>
    <property type="match status" value="1"/>
</dbReference>
<feature type="region of interest" description="Disordered" evidence="3">
    <location>
        <begin position="70"/>
        <end position="90"/>
    </location>
</feature>
<comment type="caution">
    <text evidence="7">The sequence shown here is derived from an EMBL/GenBank/DDBJ whole genome shotgun (WGS) entry which is preliminary data.</text>
</comment>
<dbReference type="Gene3D" id="2.130.10.10">
    <property type="entry name" value="YVTN repeat-like/Quinoprotein amine dehydrogenase"/>
    <property type="match status" value="2"/>
</dbReference>
<dbReference type="InterPro" id="IPR018846">
    <property type="entry name" value="Beta-prop_RSE1/DDB1/CPSF1_1st"/>
</dbReference>
<feature type="domain" description="RSE1/DDB1/CPSF1 second beta-propeller" evidence="6">
    <location>
        <begin position="611"/>
        <end position="1021"/>
    </location>
</feature>
<evidence type="ECO:0000256" key="1">
    <source>
        <dbReference type="ARBA" id="ARBA00004123"/>
    </source>
</evidence>
<dbReference type="InterPro" id="IPR050358">
    <property type="entry name" value="RSE1/DDB1/CFT1"/>
</dbReference>
<feature type="domain" description="RSE1/DDB1/CPSF1 first beta-propeller" evidence="5">
    <location>
        <begin position="144"/>
        <end position="480"/>
    </location>
</feature>
<dbReference type="Pfam" id="PF10433">
    <property type="entry name" value="Beta-prop_RSE1_1st"/>
    <property type="match status" value="1"/>
</dbReference>
<organism evidence="7 8">
    <name type="scientific">Antrodiella citrinella</name>
    <dbReference type="NCBI Taxonomy" id="2447956"/>
    <lineage>
        <taxon>Eukaryota</taxon>
        <taxon>Fungi</taxon>
        <taxon>Dikarya</taxon>
        <taxon>Basidiomycota</taxon>
        <taxon>Agaricomycotina</taxon>
        <taxon>Agaricomycetes</taxon>
        <taxon>Polyporales</taxon>
        <taxon>Steccherinaceae</taxon>
        <taxon>Antrodiella</taxon>
    </lineage>
</organism>
<sequence length="1474" mass="162319">MHAVRHEILPPSGVEFAACLKLTPSTVAHDTQSAGPSQSVSGKALYNVVVARSNHLRIFEVRQELAPISTHKEDERERRASVRKGTEAVEGEVEMDASGEGFVNMEVSRNDMLVFRNPHIIAVLVSTGQNGALLPPTVYRLYFIREHRLHGIVTGLESVRIVSSGEDGLDRLLVSFKDAKIALLEWSDAISDLLTVSIHTYERAPQLMTIDASLFRSQLRADPLSRCAALSLPKDSLAILPFYQTQAELDLLEQEQTRDVPYSPSFVLDLTAEVDERIRHVIDFTFLPGFNSPTFAVLFQREQTWTGRLKEFKDTVSMFIFTMDLVTRNYPVFTAVENLPYDCFEITACPSSLGGVIVTSSNSIIHIDQSARRVVLPVNGWLPRVSDISSSGATQENNQRNLQLEGSKVAFVTDKTLFLVIKDGTVYPMEITAEGRTVSQLTLSPPAARTTIPATLQKVSDDLLFVGSMVGPSVLLKTARVEEDIQDEDVDMDAGRTAVVDKVDPMDLDDDDDDIYGPSRPEDRLATNGSTNGVVSSLRKRTVVHLSLADSIPAYGPINDFTFSVAKNGDRLVPELVASTGSGMLGGFTLFQRDLPTRVKRKLHVIGGGRGMWSLPVRQAVKVNGATYERPSNPHYALNDAVIISTDANPSPGLSRIASLTLKNDITITTRIPGTTVGAAPFFQGTAILHVMSNAIRVLEPDGTERQIIKDLDNNMSRPKIRYCSISDPFVLIIREDDSLGLFIGETERGKIRRKDMSPMGEKASPHTIMTPLRRTAIDKLQQTSRYIAGSFYADTSEIFQSKAIAEGSETGTGTLQAAMNAGSNTQWLLLCRPQGVMEIWTLPKLTLIFSSAAVATLDSVLVDSGDPPAVSLPTEPPRKPQELDIEQIIIAPLGESCPKPHLMVFLRSGQFAIYEAISSTLPADVPLPPTRASALLVRFVKVLSRSFDIRPSNEETEKSVLAEQKRISRLLIPFTTSPAPGKSFTGVFFTGDRPCWILCTDKGGVKMHSSGHSVVHAFTACSLWESKGDFLLYSEEGPSLVEWIRDVQLEQHLPCRIVPKSQAYSNIVFDQSTSLLVASSVAMNKFASYDDDGNSLWEPDAPDVSYPYCETSTLELISPETWAVMDGYEFASNEIVTCVDCVALETVSTEAGMKDYIAVGTTINRGEDLAIKGAVYIFEVVEVVADPFKSLNKRWYRLKLQCRDDAKGPVTALCGMNGYLVSSMGQKIFVRAFDLDERLVGIAFLDVGMYVTSLRSVKNLLVIGDAIKSVWFVAFQEDPYKLVVLAKDVQRISVTRADLFFADNRVSIVAGDEDGVIRIYEYDPHDPESKGGQRLLCRTEFHGQGEYRSSYLLARRTKGPEADIPQAKLIYQGGTDGSLTSLVYVDEGAYKRLQLLQGQLTRNVQHVAGLNPKAFRIVRNDFVSRPLTKGVLDGNLLSAFNDLPITQQHEVTQQIGTERGTVAKDWLSLSGAW</sequence>
<feature type="compositionally biased region" description="Acidic residues" evidence="3">
    <location>
        <begin position="506"/>
        <end position="515"/>
    </location>
</feature>
<keyword evidence="2" id="KW-0539">Nucleus</keyword>
<dbReference type="InterPro" id="IPR058543">
    <property type="entry name" value="Beta-prop_RSE1/DDB1/CPSF1_2nd"/>
</dbReference>
<reference evidence="7 8" key="1">
    <citation type="submission" date="2019-02" db="EMBL/GenBank/DDBJ databases">
        <title>Genome sequencing of the rare red list fungi Antrodiella citrinella (Flaviporus citrinellus).</title>
        <authorList>
            <person name="Buettner E."/>
            <person name="Kellner H."/>
        </authorList>
    </citation>
    <scope>NUCLEOTIDE SEQUENCE [LARGE SCALE GENOMIC DNA]</scope>
    <source>
        <strain evidence="7 8">DSM 108506</strain>
    </source>
</reference>
<proteinExistence type="predicted"/>
<evidence type="ECO:0000259" key="5">
    <source>
        <dbReference type="Pfam" id="PF10433"/>
    </source>
</evidence>
<dbReference type="GO" id="GO:0003676">
    <property type="term" value="F:nucleic acid binding"/>
    <property type="evidence" value="ECO:0007669"/>
    <property type="project" value="InterPro"/>
</dbReference>
<evidence type="ECO:0000313" key="7">
    <source>
        <dbReference type="EMBL" id="THH26379.1"/>
    </source>
</evidence>
<evidence type="ECO:0000256" key="2">
    <source>
        <dbReference type="ARBA" id="ARBA00023242"/>
    </source>
</evidence>
<feature type="region of interest" description="Disordered" evidence="3">
    <location>
        <begin position="504"/>
        <end position="531"/>
    </location>
</feature>
<evidence type="ECO:0000259" key="6">
    <source>
        <dbReference type="Pfam" id="PF23726"/>
    </source>
</evidence>